<dbReference type="InParanoid" id="K1WM20"/>
<gene>
    <name evidence="1" type="ORF">MBM_08147</name>
</gene>
<evidence type="ECO:0008006" key="3">
    <source>
        <dbReference type="Google" id="ProtNLM"/>
    </source>
</evidence>
<dbReference type="HOGENOM" id="CLU_1428293_0_0_1"/>
<dbReference type="AlphaFoldDB" id="K1WM20"/>
<dbReference type="KEGG" id="mbe:MBM_08147"/>
<evidence type="ECO:0000313" key="1">
    <source>
        <dbReference type="EMBL" id="EKD13946.1"/>
    </source>
</evidence>
<keyword evidence="2" id="KW-1185">Reference proteome</keyword>
<dbReference type="Proteomes" id="UP000006753">
    <property type="component" value="Unassembled WGS sequence"/>
</dbReference>
<dbReference type="GeneID" id="18764082"/>
<dbReference type="RefSeq" id="XP_007296036.1">
    <property type="nucleotide sequence ID" value="XM_007295974.1"/>
</dbReference>
<reference evidence="1 2" key="1">
    <citation type="journal article" date="2012" name="BMC Genomics">
        <title>Sequencing the genome of Marssonina brunnea reveals fungus-poplar co-evolution.</title>
        <authorList>
            <person name="Zhu S."/>
            <person name="Cao Y.-Z."/>
            <person name="Jiang C."/>
            <person name="Tan B.-Y."/>
            <person name="Wang Z."/>
            <person name="Feng S."/>
            <person name="Zhang L."/>
            <person name="Su X.-H."/>
            <person name="Brejova B."/>
            <person name="Vinar T."/>
            <person name="Xu M."/>
            <person name="Wang M.-X."/>
            <person name="Zhang S.-G."/>
            <person name="Huang M.-R."/>
            <person name="Wu R."/>
            <person name="Zhou Y."/>
        </authorList>
    </citation>
    <scope>NUCLEOTIDE SEQUENCE [LARGE SCALE GENOMIC DNA]</scope>
    <source>
        <strain evidence="1 2">MB_m1</strain>
    </source>
</reference>
<organism evidence="1 2">
    <name type="scientific">Marssonina brunnea f. sp. multigermtubi (strain MB_m1)</name>
    <name type="common">Marssonina leaf spot fungus</name>
    <dbReference type="NCBI Taxonomy" id="1072389"/>
    <lineage>
        <taxon>Eukaryota</taxon>
        <taxon>Fungi</taxon>
        <taxon>Dikarya</taxon>
        <taxon>Ascomycota</taxon>
        <taxon>Pezizomycotina</taxon>
        <taxon>Leotiomycetes</taxon>
        <taxon>Helotiales</taxon>
        <taxon>Drepanopezizaceae</taxon>
        <taxon>Drepanopeziza</taxon>
    </lineage>
</organism>
<accession>K1WM20</accession>
<dbReference type="OrthoDB" id="10323845at2759"/>
<name>K1WM20_MARBU</name>
<proteinExistence type="predicted"/>
<dbReference type="EMBL" id="JH921448">
    <property type="protein sequence ID" value="EKD13946.1"/>
    <property type="molecule type" value="Genomic_DNA"/>
</dbReference>
<protein>
    <recommendedName>
        <fullName evidence="3">F-box domain-containing protein</fullName>
    </recommendedName>
</protein>
<evidence type="ECO:0000313" key="2">
    <source>
        <dbReference type="Proteomes" id="UP000006753"/>
    </source>
</evidence>
<sequence length="190" mass="22118">MPSFNDLTPEFLQELFFLLPLKDWSALMYTQKYMRDFLKANGRDICNRITQEKYSVQASLLNPDQVPTDEATWMIPQSNLILSAEHEVRTSIREDSQPATLRVQYRLSDPGPAFVYLLDKYAISLRVARYIYTDQQDFENWVKEHVIKHVVYGLIDVRFQPSSLLDRSVEPILPKGALNWYYGKHGALNA</sequence>